<dbReference type="OrthoDB" id="44061at2759"/>
<name>A0A835UTP6_VANPL</name>
<feature type="region of interest" description="Disordered" evidence="1">
    <location>
        <begin position="48"/>
        <end position="88"/>
    </location>
</feature>
<protein>
    <submittedName>
        <fullName evidence="2">Uncharacterized protein</fullName>
    </submittedName>
</protein>
<feature type="compositionally biased region" description="Polar residues" evidence="1">
    <location>
        <begin position="48"/>
        <end position="58"/>
    </location>
</feature>
<keyword evidence="3" id="KW-1185">Reference proteome</keyword>
<comment type="caution">
    <text evidence="2">The sequence shown here is derived from an EMBL/GenBank/DDBJ whole genome shotgun (WGS) entry which is preliminary data.</text>
</comment>
<evidence type="ECO:0000313" key="3">
    <source>
        <dbReference type="Proteomes" id="UP000636800"/>
    </source>
</evidence>
<sequence>MATNTSQALSVLYSTNVNDGDALGNASFEAGNDVVCYAPAMITTSGFWAGVNPSNTPSPLHPPAVARRPRHSGSRHHPPPLPPAQSHR</sequence>
<dbReference type="AlphaFoldDB" id="A0A835UTP6"/>
<gene>
    <name evidence="2" type="ORF">HPP92_015445</name>
</gene>
<evidence type="ECO:0000313" key="2">
    <source>
        <dbReference type="EMBL" id="KAG0473588.1"/>
    </source>
</evidence>
<accession>A0A835UTP6</accession>
<feature type="compositionally biased region" description="Pro residues" evidence="1">
    <location>
        <begin position="79"/>
        <end position="88"/>
    </location>
</feature>
<dbReference type="Proteomes" id="UP000636800">
    <property type="component" value="Chromosome 7"/>
</dbReference>
<feature type="compositionally biased region" description="Basic residues" evidence="1">
    <location>
        <begin position="67"/>
        <end position="78"/>
    </location>
</feature>
<proteinExistence type="predicted"/>
<organism evidence="2 3">
    <name type="scientific">Vanilla planifolia</name>
    <name type="common">Vanilla</name>
    <dbReference type="NCBI Taxonomy" id="51239"/>
    <lineage>
        <taxon>Eukaryota</taxon>
        <taxon>Viridiplantae</taxon>
        <taxon>Streptophyta</taxon>
        <taxon>Embryophyta</taxon>
        <taxon>Tracheophyta</taxon>
        <taxon>Spermatophyta</taxon>
        <taxon>Magnoliopsida</taxon>
        <taxon>Liliopsida</taxon>
        <taxon>Asparagales</taxon>
        <taxon>Orchidaceae</taxon>
        <taxon>Vanilloideae</taxon>
        <taxon>Vanilleae</taxon>
        <taxon>Vanilla</taxon>
    </lineage>
</organism>
<evidence type="ECO:0000256" key="1">
    <source>
        <dbReference type="SAM" id="MobiDB-lite"/>
    </source>
</evidence>
<dbReference type="EMBL" id="JADCNL010000007">
    <property type="protein sequence ID" value="KAG0473588.1"/>
    <property type="molecule type" value="Genomic_DNA"/>
</dbReference>
<reference evidence="2 3" key="1">
    <citation type="journal article" date="2020" name="Nat. Food">
        <title>A phased Vanilla planifolia genome enables genetic improvement of flavour and production.</title>
        <authorList>
            <person name="Hasing T."/>
            <person name="Tang H."/>
            <person name="Brym M."/>
            <person name="Khazi F."/>
            <person name="Huang T."/>
            <person name="Chambers A.H."/>
        </authorList>
    </citation>
    <scope>NUCLEOTIDE SEQUENCE [LARGE SCALE GENOMIC DNA]</scope>
    <source>
        <tissue evidence="2">Leaf</tissue>
    </source>
</reference>